<reference evidence="1" key="1">
    <citation type="submission" date="2019-03" db="EMBL/GenBank/DDBJ databases">
        <title>Single cell metagenomics reveals metabolic interactions within the superorganism composed of flagellate Streblomastix strix and complex community of Bacteroidetes bacteria on its surface.</title>
        <authorList>
            <person name="Treitli S.C."/>
            <person name="Kolisko M."/>
            <person name="Husnik F."/>
            <person name="Keeling P."/>
            <person name="Hampl V."/>
        </authorList>
    </citation>
    <scope>NUCLEOTIDE SEQUENCE</scope>
    <source>
        <strain evidence="1">STM</strain>
    </source>
</reference>
<dbReference type="EMBL" id="SNRY01001280">
    <property type="protein sequence ID" value="KAA6332139.1"/>
    <property type="molecule type" value="Genomic_DNA"/>
</dbReference>
<organism evidence="1">
    <name type="scientific">termite gut metagenome</name>
    <dbReference type="NCBI Taxonomy" id="433724"/>
    <lineage>
        <taxon>unclassified sequences</taxon>
        <taxon>metagenomes</taxon>
        <taxon>organismal metagenomes</taxon>
    </lineage>
</organism>
<evidence type="ECO:0000313" key="1">
    <source>
        <dbReference type="EMBL" id="KAA6332139.1"/>
    </source>
</evidence>
<sequence length="91" mass="10545">MIMSNETQLDTTMVSITPEILQAVKNLQQPDYVPMLIRHLEEMLDFFIEDIDTDLSNDRKLEHIQILRSTQKALKPFAVPEWTIDKEGGES</sequence>
<proteinExistence type="predicted"/>
<gene>
    <name evidence="1" type="ORF">EZS27_019327</name>
</gene>
<dbReference type="AlphaFoldDB" id="A0A5J4RER3"/>
<accession>A0A5J4RER3</accession>
<protein>
    <submittedName>
        <fullName evidence="1">Uncharacterized protein</fullName>
    </submittedName>
</protein>
<comment type="caution">
    <text evidence="1">The sequence shown here is derived from an EMBL/GenBank/DDBJ whole genome shotgun (WGS) entry which is preliminary data.</text>
</comment>
<name>A0A5J4RER3_9ZZZZ</name>